<keyword evidence="3" id="KW-0808">Transferase</keyword>
<dbReference type="GO" id="GO:0016020">
    <property type="term" value="C:membrane"/>
    <property type="evidence" value="ECO:0007669"/>
    <property type="project" value="UniProtKB-SubCell"/>
</dbReference>
<keyword evidence="6" id="KW-1133">Transmembrane helix</keyword>
<dbReference type="InterPro" id="IPR003406">
    <property type="entry name" value="Glyco_trans_14"/>
</dbReference>
<evidence type="ECO:0000256" key="5">
    <source>
        <dbReference type="ARBA" id="ARBA00023180"/>
    </source>
</evidence>
<dbReference type="PANTHER" id="PTHR31042:SF3">
    <property type="entry name" value="OS08G0110400 PROTEIN"/>
    <property type="match status" value="1"/>
</dbReference>
<keyword evidence="2" id="KW-0328">Glycosyltransferase</keyword>
<dbReference type="AlphaFoldDB" id="A0ABD0V1A7"/>
<keyword evidence="8" id="KW-1185">Reference proteome</keyword>
<proteinExistence type="predicted"/>
<evidence type="ECO:0000256" key="3">
    <source>
        <dbReference type="ARBA" id="ARBA00022679"/>
    </source>
</evidence>
<gene>
    <name evidence="7" type="ORF">M5K25_011055</name>
</gene>
<accession>A0ABD0V1A7</accession>
<dbReference type="Pfam" id="PF02485">
    <property type="entry name" value="Branch"/>
    <property type="match status" value="1"/>
</dbReference>
<evidence type="ECO:0000256" key="1">
    <source>
        <dbReference type="ARBA" id="ARBA00004606"/>
    </source>
</evidence>
<dbReference type="PANTHER" id="PTHR31042">
    <property type="entry name" value="CORE-2/I-BRANCHING BETA-1,6-N-ACETYLGLUCOSAMINYLTRANSFERASE FAMILY PROTEIN-RELATED"/>
    <property type="match status" value="1"/>
</dbReference>
<evidence type="ECO:0000256" key="6">
    <source>
        <dbReference type="SAM" id="Phobius"/>
    </source>
</evidence>
<protein>
    <submittedName>
        <fullName evidence="7">Uncharacterized protein</fullName>
    </submittedName>
</protein>
<organism evidence="7 8">
    <name type="scientific">Dendrobium thyrsiflorum</name>
    <name type="common">Pinecone-like raceme dendrobium</name>
    <name type="synonym">Orchid</name>
    <dbReference type="NCBI Taxonomy" id="117978"/>
    <lineage>
        <taxon>Eukaryota</taxon>
        <taxon>Viridiplantae</taxon>
        <taxon>Streptophyta</taxon>
        <taxon>Embryophyta</taxon>
        <taxon>Tracheophyta</taxon>
        <taxon>Spermatophyta</taxon>
        <taxon>Magnoliopsida</taxon>
        <taxon>Liliopsida</taxon>
        <taxon>Asparagales</taxon>
        <taxon>Orchidaceae</taxon>
        <taxon>Epidendroideae</taxon>
        <taxon>Malaxideae</taxon>
        <taxon>Dendrobiinae</taxon>
        <taxon>Dendrobium</taxon>
    </lineage>
</organism>
<name>A0ABD0V1A7_DENTH</name>
<dbReference type="EMBL" id="JANQDX010000009">
    <property type="protein sequence ID" value="KAL0918994.1"/>
    <property type="molecule type" value="Genomic_DNA"/>
</dbReference>
<comment type="caution">
    <text evidence="7">The sequence shown here is derived from an EMBL/GenBank/DDBJ whole genome shotgun (WGS) entry which is preliminary data.</text>
</comment>
<dbReference type="InterPro" id="IPR044174">
    <property type="entry name" value="BC10-like"/>
</dbReference>
<sequence length="411" mass="47989">MKMKPIVKARASENLVDFFPSTPRKDLPYGFMKLACGLVLFMAGTVLGMAMRAQFNWYFTSHTELFFPEKMYSADCERETMVLKYFVKPIHLMHKMTDDELFWRATLLPKVQEYPFKRVPKVAFMFLTRGPLPFSSLWDVFFKGHEGLFSIYVHALPDYKINVSKNSAFYQRQIPSEDVQWGSVTLLEAEKRLLANALLDFSNERFVLLSESCIPVFNFPTVYEYLINSAHSFVQTYDDDSPRGRGRYNKRMYPAIKQSQWRKGSEWFELNRELAINIVADYKYYRIFQKHCRPTCYPDEHYIPTYLNMFHGSLNANRTVTWVDWSREALIQQHMDGRASLRVLSIPSGTVEQSARTTMSQLLSVISLLGSLLLALWNLCSTLPQRLWTSDFLRDIVCSSCSWLDCAIRKH</sequence>
<dbReference type="GO" id="GO:0016757">
    <property type="term" value="F:glycosyltransferase activity"/>
    <property type="evidence" value="ECO:0007669"/>
    <property type="project" value="UniProtKB-KW"/>
</dbReference>
<evidence type="ECO:0000313" key="7">
    <source>
        <dbReference type="EMBL" id="KAL0918994.1"/>
    </source>
</evidence>
<evidence type="ECO:0000313" key="8">
    <source>
        <dbReference type="Proteomes" id="UP001552299"/>
    </source>
</evidence>
<comment type="subcellular location">
    <subcellularLocation>
        <location evidence="1">Membrane</location>
        <topology evidence="1">Single-pass type II membrane protein</topology>
    </subcellularLocation>
</comment>
<keyword evidence="5" id="KW-0325">Glycoprotein</keyword>
<keyword evidence="6" id="KW-0812">Transmembrane</keyword>
<evidence type="ECO:0000256" key="2">
    <source>
        <dbReference type="ARBA" id="ARBA00022676"/>
    </source>
</evidence>
<dbReference type="Proteomes" id="UP001552299">
    <property type="component" value="Unassembled WGS sequence"/>
</dbReference>
<feature type="transmembrane region" description="Helical" evidence="6">
    <location>
        <begin position="31"/>
        <end position="51"/>
    </location>
</feature>
<reference evidence="7 8" key="1">
    <citation type="journal article" date="2024" name="Plant Biotechnol. J.">
        <title>Dendrobium thyrsiflorum genome and its molecular insights into genes involved in important horticultural traits.</title>
        <authorList>
            <person name="Chen B."/>
            <person name="Wang J.Y."/>
            <person name="Zheng P.J."/>
            <person name="Li K.L."/>
            <person name="Liang Y.M."/>
            <person name="Chen X.F."/>
            <person name="Zhang C."/>
            <person name="Zhao X."/>
            <person name="He X."/>
            <person name="Zhang G.Q."/>
            <person name="Liu Z.J."/>
            <person name="Xu Q."/>
        </authorList>
    </citation>
    <scope>NUCLEOTIDE SEQUENCE [LARGE SCALE GENOMIC DNA]</scope>
    <source>
        <strain evidence="7">GZMU011</strain>
    </source>
</reference>
<keyword evidence="4 6" id="KW-0472">Membrane</keyword>
<evidence type="ECO:0000256" key="4">
    <source>
        <dbReference type="ARBA" id="ARBA00023136"/>
    </source>
</evidence>